<evidence type="ECO:0000256" key="1">
    <source>
        <dbReference type="ARBA" id="ARBA00022553"/>
    </source>
</evidence>
<dbReference type="SUPFAM" id="SSF52172">
    <property type="entry name" value="CheY-like"/>
    <property type="match status" value="1"/>
</dbReference>
<feature type="modified residue" description="4-aspartylphosphate" evidence="6">
    <location>
        <position position="54"/>
    </location>
</feature>
<dbReference type="Proteomes" id="UP000236728">
    <property type="component" value="Unassembled WGS sequence"/>
</dbReference>
<evidence type="ECO:0000313" key="8">
    <source>
        <dbReference type="EMBL" id="SEG36716.1"/>
    </source>
</evidence>
<dbReference type="Pfam" id="PF00072">
    <property type="entry name" value="Response_reg"/>
    <property type="match status" value="1"/>
</dbReference>
<dbReference type="GO" id="GO:0003677">
    <property type="term" value="F:DNA binding"/>
    <property type="evidence" value="ECO:0007669"/>
    <property type="project" value="UniProtKB-KW"/>
</dbReference>
<dbReference type="RefSeq" id="WP_200821549.1">
    <property type="nucleotide sequence ID" value="NZ_FNVA01000004.1"/>
</dbReference>
<keyword evidence="1 6" id="KW-0597">Phosphoprotein</keyword>
<dbReference type="PANTHER" id="PTHR44591:SF25">
    <property type="entry name" value="CHEMOTAXIS TWO-COMPONENT RESPONSE REGULATOR"/>
    <property type="match status" value="1"/>
</dbReference>
<dbReference type="PROSITE" id="PS50110">
    <property type="entry name" value="RESPONSE_REGULATORY"/>
    <property type="match status" value="1"/>
</dbReference>
<dbReference type="InterPro" id="IPR050595">
    <property type="entry name" value="Bact_response_regulator"/>
</dbReference>
<keyword evidence="9" id="KW-1185">Reference proteome</keyword>
<organism evidence="8 9">
    <name type="scientific">Bryocella elongata</name>
    <dbReference type="NCBI Taxonomy" id="863522"/>
    <lineage>
        <taxon>Bacteria</taxon>
        <taxon>Pseudomonadati</taxon>
        <taxon>Acidobacteriota</taxon>
        <taxon>Terriglobia</taxon>
        <taxon>Terriglobales</taxon>
        <taxon>Acidobacteriaceae</taxon>
        <taxon>Bryocella</taxon>
    </lineage>
</organism>
<accession>A0A1H5ZMV2</accession>
<protein>
    <submittedName>
        <fullName evidence="8">Two-component system, chemotaxis family, response regulator CheY</fullName>
    </submittedName>
</protein>
<evidence type="ECO:0000259" key="7">
    <source>
        <dbReference type="PROSITE" id="PS50110"/>
    </source>
</evidence>
<dbReference type="CDD" id="cd17562">
    <property type="entry name" value="REC_CheY4-like"/>
    <property type="match status" value="1"/>
</dbReference>
<evidence type="ECO:0000256" key="3">
    <source>
        <dbReference type="ARBA" id="ARBA00023015"/>
    </source>
</evidence>
<keyword evidence="3" id="KW-0805">Transcription regulation</keyword>
<evidence type="ECO:0000313" key="9">
    <source>
        <dbReference type="Proteomes" id="UP000236728"/>
    </source>
</evidence>
<evidence type="ECO:0000256" key="6">
    <source>
        <dbReference type="PROSITE-ProRule" id="PRU00169"/>
    </source>
</evidence>
<keyword evidence="4" id="KW-0238">DNA-binding</keyword>
<dbReference type="SMART" id="SM00448">
    <property type="entry name" value="REC"/>
    <property type="match status" value="1"/>
</dbReference>
<keyword evidence="2" id="KW-0902">Two-component regulatory system</keyword>
<dbReference type="FunFam" id="3.40.50.2300:FF:000001">
    <property type="entry name" value="DNA-binding response regulator PhoB"/>
    <property type="match status" value="1"/>
</dbReference>
<gene>
    <name evidence="8" type="ORF">SAMN05421819_2711</name>
</gene>
<sequence length="122" mass="13538">MMMKRILAVDDSSSVREMISFTLKKAGYDVVQANDGQDGLQRSASSKFDLVITDLNMPRMDGIQMITAMRKQQGYGFVPILMLTTESQPEKKAAGRNAGATGWIVKPFNPEQLVSVIQKLVR</sequence>
<reference evidence="8 9" key="1">
    <citation type="submission" date="2016-10" db="EMBL/GenBank/DDBJ databases">
        <authorList>
            <person name="de Groot N.N."/>
        </authorList>
    </citation>
    <scope>NUCLEOTIDE SEQUENCE [LARGE SCALE GENOMIC DNA]</scope>
    <source>
        <strain evidence="8 9">DSM 22489</strain>
    </source>
</reference>
<feature type="domain" description="Response regulatory" evidence="7">
    <location>
        <begin position="5"/>
        <end position="121"/>
    </location>
</feature>
<dbReference type="InterPro" id="IPR001789">
    <property type="entry name" value="Sig_transdc_resp-reg_receiver"/>
</dbReference>
<evidence type="ECO:0000256" key="5">
    <source>
        <dbReference type="ARBA" id="ARBA00023163"/>
    </source>
</evidence>
<keyword evidence="5" id="KW-0804">Transcription</keyword>
<dbReference type="GO" id="GO:0000160">
    <property type="term" value="P:phosphorelay signal transduction system"/>
    <property type="evidence" value="ECO:0007669"/>
    <property type="project" value="UniProtKB-KW"/>
</dbReference>
<dbReference type="EMBL" id="FNVA01000004">
    <property type="protein sequence ID" value="SEG36716.1"/>
    <property type="molecule type" value="Genomic_DNA"/>
</dbReference>
<name>A0A1H5ZMV2_9BACT</name>
<dbReference type="InterPro" id="IPR011006">
    <property type="entry name" value="CheY-like_superfamily"/>
</dbReference>
<dbReference type="PANTHER" id="PTHR44591">
    <property type="entry name" value="STRESS RESPONSE REGULATOR PROTEIN 1"/>
    <property type="match status" value="1"/>
</dbReference>
<evidence type="ECO:0000256" key="2">
    <source>
        <dbReference type="ARBA" id="ARBA00023012"/>
    </source>
</evidence>
<dbReference type="AlphaFoldDB" id="A0A1H5ZMV2"/>
<evidence type="ECO:0000256" key="4">
    <source>
        <dbReference type="ARBA" id="ARBA00023125"/>
    </source>
</evidence>
<proteinExistence type="predicted"/>
<dbReference type="Gene3D" id="3.40.50.2300">
    <property type="match status" value="1"/>
</dbReference>